<feature type="domain" description="Tr-type G" evidence="9">
    <location>
        <begin position="9"/>
        <end position="296"/>
    </location>
</feature>
<dbReference type="InterPro" id="IPR005225">
    <property type="entry name" value="Small_GTP-bd"/>
</dbReference>
<dbReference type="InterPro" id="IPR004540">
    <property type="entry name" value="Transl_elong_EFG/EF2"/>
</dbReference>
<proteinExistence type="inferred from homology"/>
<dbReference type="InterPro" id="IPR009000">
    <property type="entry name" value="Transl_B-barrel_sf"/>
</dbReference>
<dbReference type="PRINTS" id="PR00315">
    <property type="entry name" value="ELONGATNFCT"/>
</dbReference>
<dbReference type="AlphaFoldDB" id="A0A6G9GYT1"/>
<dbReference type="SMART" id="SM00838">
    <property type="entry name" value="EFG_C"/>
    <property type="match status" value="1"/>
</dbReference>
<dbReference type="SUPFAM" id="SSF54980">
    <property type="entry name" value="EF-G C-terminal domain-like"/>
    <property type="match status" value="2"/>
</dbReference>
<dbReference type="InterPro" id="IPR035647">
    <property type="entry name" value="EFG_III/V"/>
</dbReference>
<evidence type="ECO:0000256" key="7">
    <source>
        <dbReference type="HAMAP-Rule" id="MF_00054"/>
    </source>
</evidence>
<dbReference type="InterPro" id="IPR005517">
    <property type="entry name" value="Transl_elong_EFG/EF2_IV"/>
</dbReference>
<dbReference type="KEGG" id="slia:HA039_13500"/>
<keyword evidence="5 7" id="KW-0342">GTP-binding</keyword>
<evidence type="ECO:0000313" key="10">
    <source>
        <dbReference type="EMBL" id="QIQ03209.1"/>
    </source>
</evidence>
<dbReference type="Pfam" id="PF03764">
    <property type="entry name" value="EFG_IV"/>
    <property type="match status" value="1"/>
</dbReference>
<dbReference type="InterPro" id="IPR000795">
    <property type="entry name" value="T_Tr_GTP-bd_dom"/>
</dbReference>
<dbReference type="InterPro" id="IPR053905">
    <property type="entry name" value="EF-G-like_DII"/>
</dbReference>
<dbReference type="FunFam" id="3.30.230.10:FF:000003">
    <property type="entry name" value="Elongation factor G"/>
    <property type="match status" value="1"/>
</dbReference>
<dbReference type="HAMAP" id="MF_00054_B">
    <property type="entry name" value="EF_G_EF_2_B"/>
    <property type="match status" value="1"/>
</dbReference>
<dbReference type="Pfam" id="PF00679">
    <property type="entry name" value="EFG_C"/>
    <property type="match status" value="1"/>
</dbReference>
<dbReference type="Gene3D" id="3.30.70.240">
    <property type="match status" value="1"/>
</dbReference>
<dbReference type="InterPro" id="IPR031157">
    <property type="entry name" value="G_TR_CS"/>
</dbReference>
<dbReference type="Pfam" id="PF22042">
    <property type="entry name" value="EF-G_D2"/>
    <property type="match status" value="1"/>
</dbReference>
<evidence type="ECO:0000256" key="4">
    <source>
        <dbReference type="ARBA" id="ARBA00022917"/>
    </source>
</evidence>
<comment type="subcellular location">
    <subcellularLocation>
        <location evidence="7">Cytoplasm</location>
    </subcellularLocation>
</comment>
<gene>
    <name evidence="7 10" type="primary">fusA</name>
    <name evidence="10" type="ORF">HA039_13500</name>
</gene>
<dbReference type="GO" id="GO:0003746">
    <property type="term" value="F:translation elongation factor activity"/>
    <property type="evidence" value="ECO:0007669"/>
    <property type="project" value="UniProtKB-UniRule"/>
</dbReference>
<dbReference type="CDD" id="cd16262">
    <property type="entry name" value="EFG_III"/>
    <property type="match status" value="1"/>
</dbReference>
<keyword evidence="7" id="KW-0963">Cytoplasm</keyword>
<dbReference type="PANTHER" id="PTHR43261">
    <property type="entry name" value="TRANSLATION ELONGATION FACTOR G-RELATED"/>
    <property type="match status" value="1"/>
</dbReference>
<dbReference type="FunFam" id="3.30.70.870:FF:000001">
    <property type="entry name" value="Elongation factor G"/>
    <property type="match status" value="1"/>
</dbReference>
<comment type="function">
    <text evidence="6 7">Catalyzes the GTP-dependent ribosomal translocation step during translation elongation. During this step, the ribosome changes from the pre-translocational (PRE) to the post-translocational (POST) state as the newly formed A-site-bound peptidyl-tRNA and P-site-bound deacylated tRNA move to the P and E sites, respectively. Catalyzes the coordinated movement of the two tRNA molecules, the mRNA and conformational changes in the ribosome.</text>
</comment>
<dbReference type="NCBIfam" id="TIGR00484">
    <property type="entry name" value="EF-G"/>
    <property type="match status" value="1"/>
</dbReference>
<dbReference type="CDD" id="cd01434">
    <property type="entry name" value="EFG_mtEFG1_IV"/>
    <property type="match status" value="1"/>
</dbReference>
<feature type="binding site" evidence="7">
    <location>
        <begin position="140"/>
        <end position="143"/>
    </location>
    <ligand>
        <name>GTP</name>
        <dbReference type="ChEBI" id="CHEBI:37565"/>
    </ligand>
</feature>
<dbReference type="Proteomes" id="UP000501179">
    <property type="component" value="Chromosome"/>
</dbReference>
<dbReference type="InterPro" id="IPR009022">
    <property type="entry name" value="EFG_III"/>
</dbReference>
<dbReference type="CDD" id="cd03713">
    <property type="entry name" value="EFG_mtEFG_C"/>
    <property type="match status" value="1"/>
</dbReference>
<dbReference type="PROSITE" id="PS51722">
    <property type="entry name" value="G_TR_2"/>
    <property type="match status" value="1"/>
</dbReference>
<dbReference type="GO" id="GO:0003924">
    <property type="term" value="F:GTPase activity"/>
    <property type="evidence" value="ECO:0007669"/>
    <property type="project" value="InterPro"/>
</dbReference>
<dbReference type="NCBIfam" id="NF009379">
    <property type="entry name" value="PRK12740.1-3"/>
    <property type="match status" value="1"/>
</dbReference>
<dbReference type="Gene3D" id="2.40.30.10">
    <property type="entry name" value="Translation factors"/>
    <property type="match status" value="1"/>
</dbReference>
<dbReference type="InterPro" id="IPR027417">
    <property type="entry name" value="P-loop_NTPase"/>
</dbReference>
<dbReference type="GO" id="GO:0032790">
    <property type="term" value="P:ribosome disassembly"/>
    <property type="evidence" value="ECO:0007669"/>
    <property type="project" value="TreeGrafter"/>
</dbReference>
<feature type="binding site" evidence="7">
    <location>
        <begin position="18"/>
        <end position="25"/>
    </location>
    <ligand>
        <name>GTP</name>
        <dbReference type="ChEBI" id="CHEBI:37565"/>
    </ligand>
</feature>
<dbReference type="Gene3D" id="3.30.230.10">
    <property type="match status" value="1"/>
</dbReference>
<dbReference type="FunFam" id="2.40.30.10:FF:000006">
    <property type="entry name" value="Elongation factor G"/>
    <property type="match status" value="1"/>
</dbReference>
<dbReference type="EMBL" id="CP050177">
    <property type="protein sequence ID" value="QIQ03209.1"/>
    <property type="molecule type" value="Genomic_DNA"/>
</dbReference>
<dbReference type="PANTHER" id="PTHR43261:SF1">
    <property type="entry name" value="RIBOSOME-RELEASING FACTOR 2, MITOCHONDRIAL"/>
    <property type="match status" value="1"/>
</dbReference>
<dbReference type="Gene3D" id="3.30.70.870">
    <property type="entry name" value="Elongation Factor G (Translational Gtpase), domain 3"/>
    <property type="match status" value="1"/>
</dbReference>
<dbReference type="FunFam" id="3.30.70.240:FF:000001">
    <property type="entry name" value="Elongation factor G"/>
    <property type="match status" value="1"/>
</dbReference>
<organism evidence="10 11">
    <name type="scientific">Streptomyces liangshanensis</name>
    <dbReference type="NCBI Taxonomy" id="2717324"/>
    <lineage>
        <taxon>Bacteria</taxon>
        <taxon>Bacillati</taxon>
        <taxon>Actinomycetota</taxon>
        <taxon>Actinomycetes</taxon>
        <taxon>Kitasatosporales</taxon>
        <taxon>Streptomycetaceae</taxon>
        <taxon>Streptomyces</taxon>
    </lineage>
</organism>
<dbReference type="InterPro" id="IPR000640">
    <property type="entry name" value="EFG_V-like"/>
</dbReference>
<keyword evidence="4 7" id="KW-0648">Protein biosynthesis</keyword>
<dbReference type="InterPro" id="IPR014721">
    <property type="entry name" value="Ribsml_uS5_D2-typ_fold_subgr"/>
</dbReference>
<dbReference type="NCBIfam" id="NF009381">
    <property type="entry name" value="PRK12740.1-5"/>
    <property type="match status" value="1"/>
</dbReference>
<dbReference type="Gene3D" id="3.40.50.300">
    <property type="entry name" value="P-loop containing nucleotide triphosphate hydrolases"/>
    <property type="match status" value="1"/>
</dbReference>
<dbReference type="SUPFAM" id="SSF54211">
    <property type="entry name" value="Ribosomal protein S5 domain 2-like"/>
    <property type="match status" value="1"/>
</dbReference>
<keyword evidence="3 7" id="KW-0251">Elongation factor</keyword>
<keyword evidence="2 7" id="KW-0547">Nucleotide-binding</keyword>
<keyword evidence="11" id="KW-1185">Reference proteome</keyword>
<dbReference type="CDD" id="cd01886">
    <property type="entry name" value="EF-G"/>
    <property type="match status" value="1"/>
</dbReference>
<dbReference type="Pfam" id="PF00009">
    <property type="entry name" value="GTP_EFTU"/>
    <property type="match status" value="1"/>
</dbReference>
<dbReference type="FunFam" id="3.40.50.300:FF:000029">
    <property type="entry name" value="Elongation factor G"/>
    <property type="match status" value="1"/>
</dbReference>
<dbReference type="NCBIfam" id="TIGR00231">
    <property type="entry name" value="small_GTP"/>
    <property type="match status" value="1"/>
</dbReference>
<dbReference type="PROSITE" id="PS00301">
    <property type="entry name" value="G_TR_1"/>
    <property type="match status" value="1"/>
</dbReference>
<dbReference type="SMART" id="SM00889">
    <property type="entry name" value="EFG_IV"/>
    <property type="match status" value="1"/>
</dbReference>
<dbReference type="InterPro" id="IPR047872">
    <property type="entry name" value="EFG_IV"/>
</dbReference>
<dbReference type="GO" id="GO:0005737">
    <property type="term" value="C:cytoplasm"/>
    <property type="evidence" value="ECO:0007669"/>
    <property type="project" value="UniProtKB-SubCell"/>
</dbReference>
<evidence type="ECO:0000256" key="1">
    <source>
        <dbReference type="ARBA" id="ARBA00005870"/>
    </source>
</evidence>
<dbReference type="RefSeq" id="WP_161308203.1">
    <property type="nucleotide sequence ID" value="NZ_CP050177.1"/>
</dbReference>
<evidence type="ECO:0000256" key="8">
    <source>
        <dbReference type="NCBIfam" id="TIGR00484"/>
    </source>
</evidence>
<dbReference type="InterPro" id="IPR041095">
    <property type="entry name" value="EFG_II"/>
</dbReference>
<evidence type="ECO:0000313" key="11">
    <source>
        <dbReference type="Proteomes" id="UP000501179"/>
    </source>
</evidence>
<evidence type="ECO:0000259" key="9">
    <source>
        <dbReference type="PROSITE" id="PS51722"/>
    </source>
</evidence>
<evidence type="ECO:0000256" key="2">
    <source>
        <dbReference type="ARBA" id="ARBA00022741"/>
    </source>
</evidence>
<feature type="binding site" evidence="7">
    <location>
        <begin position="86"/>
        <end position="90"/>
    </location>
    <ligand>
        <name>GTP</name>
        <dbReference type="ChEBI" id="CHEBI:37565"/>
    </ligand>
</feature>
<dbReference type="InterPro" id="IPR020568">
    <property type="entry name" value="Ribosomal_Su5_D2-typ_SF"/>
</dbReference>
<reference evidence="10 11" key="1">
    <citation type="submission" date="2020-03" db="EMBL/GenBank/DDBJ databases">
        <title>A novel species.</title>
        <authorList>
            <person name="Gao J."/>
        </authorList>
    </citation>
    <scope>NUCLEOTIDE SEQUENCE [LARGE SCALE GENOMIC DNA]</scope>
    <source>
        <strain evidence="10 11">QMT-12</strain>
    </source>
</reference>
<evidence type="ECO:0000256" key="3">
    <source>
        <dbReference type="ARBA" id="ARBA00022768"/>
    </source>
</evidence>
<sequence>MATTSLDLAKVRNIGIMAHIDAGKTTTTERILFYTGVSYKIGEVHDGAATMDWMEQEQERGITITSAATTCHWPLEDVDHTINIIDTPGHVDFTVEVERSLRVLDGAVTVFDGVAGVEPQSETVWRQADRYGVPRICFINKLDRTGAEFHRCVDMIVDRLGAVPLVMQLPIGAEGDFKGVVDLVTMKALVWSEEATKGEMYDTVDIPATHTEAADEWRGKLIEAVAEHDDEVMELYLEGQEPSQELLYAAIRRITLASKGAADSVTVTPVFCGTAFKNKGVQPLLDAVVRYLPSPLDVDAIEGHDVKDPEKVIKRRPSDDEPFAGLAFKIASDPHLGKLTFVRIYSGRLEAGTAVLNSVKGKKERIGKIYRMHANKREEIESVGAGDIVAVMGLKQTTTGETLSDDKHPVILESMDFPAPVIQVAIEPKSKGDQERLGVAIQRLAEEDPSFQVHSDEETGQTIIGGMGELHLEVLVDRMKREFRVEANVGKPQVAYRETIRKTVDRVDYTHKKQTGGTGQFAKVQISIEPLVDSDVPYEFVNKVTGGRIPREYIPSVDAGAQEAMQFGILAGYEMVGVRVTLLDGGYHEVDSSELAFKIAGSQAFKEGARKASPVLLEPMMAVEVTTPEDYMGDVIGDLNSRRGQIQAMEERSGARVVKGLVPLSEMFGYVGDLRSKTSGRASYSMQFDSYAEVPRNVAEEIIAKAKGE</sequence>
<dbReference type="SUPFAM" id="SSF52540">
    <property type="entry name" value="P-loop containing nucleoside triphosphate hydrolases"/>
    <property type="match status" value="1"/>
</dbReference>
<dbReference type="SUPFAM" id="SSF50447">
    <property type="entry name" value="Translation proteins"/>
    <property type="match status" value="1"/>
</dbReference>
<evidence type="ECO:0000256" key="5">
    <source>
        <dbReference type="ARBA" id="ARBA00023134"/>
    </source>
</evidence>
<dbReference type="CDD" id="cd04088">
    <property type="entry name" value="EFG_mtEFG_II"/>
    <property type="match status" value="1"/>
</dbReference>
<protein>
    <recommendedName>
        <fullName evidence="7 8">Elongation factor G</fullName>
        <shortName evidence="7">EF-G</shortName>
    </recommendedName>
</protein>
<accession>A0A6G9GYT1</accession>
<dbReference type="Pfam" id="PF14492">
    <property type="entry name" value="EFG_III"/>
    <property type="match status" value="1"/>
</dbReference>
<name>A0A6G9GYT1_9ACTN</name>
<evidence type="ECO:0000256" key="6">
    <source>
        <dbReference type="ARBA" id="ARBA00024731"/>
    </source>
</evidence>
<comment type="similarity">
    <text evidence="1 7">Belongs to the TRAFAC class translation factor GTPase superfamily. Classic translation factor GTPase family. EF-G/EF-2 subfamily.</text>
</comment>
<dbReference type="GO" id="GO:0005525">
    <property type="term" value="F:GTP binding"/>
    <property type="evidence" value="ECO:0007669"/>
    <property type="project" value="UniProtKB-UniRule"/>
</dbReference>
<dbReference type="InterPro" id="IPR035649">
    <property type="entry name" value="EFG_V"/>
</dbReference>